<dbReference type="InterPro" id="IPR052513">
    <property type="entry name" value="Thioester_dehydratase-like"/>
</dbReference>
<dbReference type="PANTHER" id="PTHR34075:SF5">
    <property type="entry name" value="BLR3430 PROTEIN"/>
    <property type="match status" value="1"/>
</dbReference>
<evidence type="ECO:0000313" key="2">
    <source>
        <dbReference type="EMBL" id="OGK23660.1"/>
    </source>
</evidence>
<dbReference type="EMBL" id="MFZO01000044">
    <property type="protein sequence ID" value="OGK23660.1"/>
    <property type="molecule type" value="Genomic_DNA"/>
</dbReference>
<gene>
    <name evidence="2" type="ORF">A3C25_00910</name>
</gene>
<dbReference type="InterPro" id="IPR012340">
    <property type="entry name" value="NA-bd_OB-fold"/>
</dbReference>
<dbReference type="Pfam" id="PF01796">
    <property type="entry name" value="OB_ChsH2_C"/>
    <property type="match status" value="1"/>
</dbReference>
<name>A0A1F7GX65_9BACT</name>
<feature type="domain" description="ChsH2 C-terminal OB-fold" evidence="1">
    <location>
        <begin position="18"/>
        <end position="79"/>
    </location>
</feature>
<reference evidence="2 3" key="1">
    <citation type="journal article" date="2016" name="Nat. Commun.">
        <title>Thousands of microbial genomes shed light on interconnected biogeochemical processes in an aquifer system.</title>
        <authorList>
            <person name="Anantharaman K."/>
            <person name="Brown C.T."/>
            <person name="Hug L.A."/>
            <person name="Sharon I."/>
            <person name="Castelle C.J."/>
            <person name="Probst A.J."/>
            <person name="Thomas B.C."/>
            <person name="Singh A."/>
            <person name="Wilkins M.J."/>
            <person name="Karaoz U."/>
            <person name="Brodie E.L."/>
            <person name="Williams K.H."/>
            <person name="Hubbard S.S."/>
            <person name="Banfield J.F."/>
        </authorList>
    </citation>
    <scope>NUCLEOTIDE SEQUENCE [LARGE SCALE GENOMIC DNA]</scope>
</reference>
<comment type="caution">
    <text evidence="2">The sequence shown here is derived from an EMBL/GenBank/DDBJ whole genome shotgun (WGS) entry which is preliminary data.</text>
</comment>
<dbReference type="SUPFAM" id="SSF50249">
    <property type="entry name" value="Nucleic acid-binding proteins"/>
    <property type="match status" value="1"/>
</dbReference>
<accession>A0A1F7GX65</accession>
<evidence type="ECO:0000259" key="1">
    <source>
        <dbReference type="Pfam" id="PF01796"/>
    </source>
</evidence>
<proteinExistence type="predicted"/>
<protein>
    <recommendedName>
        <fullName evidence="1">ChsH2 C-terminal OB-fold domain-containing protein</fullName>
    </recommendedName>
</protein>
<dbReference type="AlphaFoldDB" id="A0A1F7GX65"/>
<dbReference type="InterPro" id="IPR002878">
    <property type="entry name" value="ChsH2_C"/>
</dbReference>
<dbReference type="Proteomes" id="UP000177913">
    <property type="component" value="Unassembled WGS sequence"/>
</dbReference>
<evidence type="ECO:0000313" key="3">
    <source>
        <dbReference type="Proteomes" id="UP000177913"/>
    </source>
</evidence>
<dbReference type="PANTHER" id="PTHR34075">
    <property type="entry name" value="BLR3430 PROTEIN"/>
    <property type="match status" value="1"/>
</dbReference>
<organism evidence="2 3">
    <name type="scientific">Candidatus Roizmanbacteria bacterium RIFCSPHIGHO2_02_FULL_38_11</name>
    <dbReference type="NCBI Taxonomy" id="1802039"/>
    <lineage>
        <taxon>Bacteria</taxon>
        <taxon>Candidatus Roizmaniibacteriota</taxon>
    </lineage>
</organism>
<sequence>MISPVKIWRRQKQVRRLLHRKGKILTWTVIYVTGDEFKKFAPYPVVIVKLENGENVTAPMVDYEKEDLRIGKRVKVVLRKVREGSAEDVLVYGIKLKPLK</sequence>